<dbReference type="Proteomes" id="UP000033651">
    <property type="component" value="Unassembled WGS sequence"/>
</dbReference>
<dbReference type="PANTHER" id="PTHR34475:SF1">
    <property type="entry name" value="CYTOSKELETON PROTEIN RODZ"/>
    <property type="match status" value="1"/>
</dbReference>
<dbReference type="InterPro" id="IPR025194">
    <property type="entry name" value="RodZ-like_C"/>
</dbReference>
<protein>
    <recommendedName>
        <fullName evidence="3">Cytoskeleton protein RodZ-like C-terminal domain-containing protein</fullName>
    </recommendedName>
</protein>
<feature type="transmembrane region" description="Helical" evidence="2">
    <location>
        <begin position="67"/>
        <end position="89"/>
    </location>
</feature>
<dbReference type="EMBL" id="JZRB01000045">
    <property type="protein sequence ID" value="KJV28124.1"/>
    <property type="molecule type" value="Genomic_DNA"/>
</dbReference>
<evidence type="ECO:0000259" key="3">
    <source>
        <dbReference type="Pfam" id="PF13464"/>
    </source>
</evidence>
<gene>
    <name evidence="4" type="ORF">VI08_17190</name>
</gene>
<dbReference type="Pfam" id="PF13464">
    <property type="entry name" value="RodZ_C"/>
    <property type="match status" value="1"/>
</dbReference>
<name>A0A0F3KDE7_9GAMM</name>
<evidence type="ECO:0000313" key="5">
    <source>
        <dbReference type="Proteomes" id="UP000033651"/>
    </source>
</evidence>
<dbReference type="PANTHER" id="PTHR34475">
    <property type="match status" value="1"/>
</dbReference>
<feature type="region of interest" description="Disordered" evidence="1">
    <location>
        <begin position="108"/>
        <end position="140"/>
    </location>
</feature>
<keyword evidence="2" id="KW-0812">Transmembrane</keyword>
<dbReference type="PATRIC" id="fig|345309.4.peg.3219"/>
<keyword evidence="5" id="KW-1185">Reference proteome</keyword>
<dbReference type="GO" id="GO:0003677">
    <property type="term" value="F:DNA binding"/>
    <property type="evidence" value="ECO:0007669"/>
    <property type="project" value="InterPro"/>
</dbReference>
<keyword evidence="2" id="KW-0472">Membrane</keyword>
<sequence length="270" mass="28308">MLRQLEAGEYGGIDYSVYLSGYLTKYGQYVGVEEAAIQAELARHQPRQPDLVVTGGVSHSRYLLERYVTAATYVVLTAIIVVPMVWLGVRGTLDRDMPRLAPLDATPVAQQDAPASAGSTAVASAATQPPAPVPAAESHAEDQPVLASMAMFPPLDHSAARTPLATTAASPAPAAAAAGQGGHDLTLNLPAASWVEVTDAAGQRLEYGILPAGTQKSYHSDSPLDVRIGNANGAQATVDGQPVQIESFRRANVARFRVDVRDGKAAPIAY</sequence>
<feature type="domain" description="Cytoskeleton protein RodZ-like C-terminal" evidence="3">
    <location>
        <begin position="188"/>
        <end position="257"/>
    </location>
</feature>
<proteinExistence type="predicted"/>
<keyword evidence="2" id="KW-1133">Transmembrane helix</keyword>
<comment type="caution">
    <text evidence="4">The sequence shown here is derived from an EMBL/GenBank/DDBJ whole genome shotgun (WGS) entry which is preliminary data.</text>
</comment>
<evidence type="ECO:0000256" key="1">
    <source>
        <dbReference type="SAM" id="MobiDB-lite"/>
    </source>
</evidence>
<evidence type="ECO:0000313" key="4">
    <source>
        <dbReference type="EMBL" id="KJV28124.1"/>
    </source>
</evidence>
<dbReference type="Gene3D" id="1.10.260.40">
    <property type="entry name" value="lambda repressor-like DNA-binding domains"/>
    <property type="match status" value="1"/>
</dbReference>
<feature type="compositionally biased region" description="Low complexity" evidence="1">
    <location>
        <begin position="113"/>
        <end position="128"/>
    </location>
</feature>
<evidence type="ECO:0000256" key="2">
    <source>
        <dbReference type="SAM" id="Phobius"/>
    </source>
</evidence>
<accession>A0A0F3KDE7</accession>
<dbReference type="InterPro" id="IPR050400">
    <property type="entry name" value="Bact_Cytoskel_RodZ"/>
</dbReference>
<organism evidence="4 5">
    <name type="scientific">Luteibacter yeojuensis</name>
    <dbReference type="NCBI Taxonomy" id="345309"/>
    <lineage>
        <taxon>Bacteria</taxon>
        <taxon>Pseudomonadati</taxon>
        <taxon>Pseudomonadota</taxon>
        <taxon>Gammaproteobacteria</taxon>
        <taxon>Lysobacterales</taxon>
        <taxon>Rhodanobacteraceae</taxon>
        <taxon>Luteibacter</taxon>
    </lineage>
</organism>
<dbReference type="InterPro" id="IPR010982">
    <property type="entry name" value="Lambda_DNA-bd_dom_sf"/>
</dbReference>
<reference evidence="4 5" key="1">
    <citation type="submission" date="2015-03" db="EMBL/GenBank/DDBJ databases">
        <title>Draft genome sequence of Luteibacter yeojuensis strain SU11.</title>
        <authorList>
            <person name="Sulaiman J."/>
            <person name="Priya K."/>
            <person name="Chan K.-G."/>
        </authorList>
    </citation>
    <scope>NUCLEOTIDE SEQUENCE [LARGE SCALE GENOMIC DNA]</scope>
    <source>
        <strain evidence="4 5">SU11</strain>
    </source>
</reference>
<dbReference type="AlphaFoldDB" id="A0A0F3KDE7"/>